<evidence type="ECO:0000256" key="1">
    <source>
        <dbReference type="SAM" id="MobiDB-lite"/>
    </source>
</evidence>
<evidence type="ECO:0000256" key="2">
    <source>
        <dbReference type="SAM" id="Phobius"/>
    </source>
</evidence>
<organism evidence="3 4">
    <name type="scientific">Tetracentron sinense</name>
    <name type="common">Spur-leaf</name>
    <dbReference type="NCBI Taxonomy" id="13715"/>
    <lineage>
        <taxon>Eukaryota</taxon>
        <taxon>Viridiplantae</taxon>
        <taxon>Streptophyta</taxon>
        <taxon>Embryophyta</taxon>
        <taxon>Tracheophyta</taxon>
        <taxon>Spermatophyta</taxon>
        <taxon>Magnoliopsida</taxon>
        <taxon>Trochodendrales</taxon>
        <taxon>Trochodendraceae</taxon>
        <taxon>Tetracentron</taxon>
    </lineage>
</organism>
<protein>
    <submittedName>
        <fullName evidence="3">Uncharacterized protein</fullName>
    </submittedName>
</protein>
<evidence type="ECO:0000313" key="4">
    <source>
        <dbReference type="Proteomes" id="UP000655225"/>
    </source>
</evidence>
<accession>A0A835DJT3</accession>
<dbReference type="OrthoDB" id="2012132at2759"/>
<gene>
    <name evidence="3" type="ORF">HHK36_011348</name>
</gene>
<dbReference type="AlphaFoldDB" id="A0A835DJT3"/>
<keyword evidence="2" id="KW-1133">Transmembrane helix</keyword>
<reference evidence="3 4" key="1">
    <citation type="submission" date="2020-04" db="EMBL/GenBank/DDBJ databases">
        <title>Plant Genome Project.</title>
        <authorList>
            <person name="Zhang R.-G."/>
        </authorList>
    </citation>
    <scope>NUCLEOTIDE SEQUENCE [LARGE SCALE GENOMIC DNA]</scope>
    <source>
        <strain evidence="3">YNK0</strain>
        <tissue evidence="3">Leaf</tissue>
    </source>
</reference>
<dbReference type="PANTHER" id="PTHR31656">
    <property type="entry name" value="ROOT CAP DOMAIN-CONTAINING PROTEIN"/>
    <property type="match status" value="1"/>
</dbReference>
<proteinExistence type="predicted"/>
<name>A0A835DJT3_TETSI</name>
<evidence type="ECO:0000313" key="3">
    <source>
        <dbReference type="EMBL" id="KAF8403247.1"/>
    </source>
</evidence>
<comment type="caution">
    <text evidence="3">The sequence shown here is derived from an EMBL/GenBank/DDBJ whole genome shotgun (WGS) entry which is preliminary data.</text>
</comment>
<keyword evidence="4" id="KW-1185">Reference proteome</keyword>
<sequence length="204" mass="22405">MPPPPPPSSLTTPPTLPTPPTPTPPSLPHLRLLPLPHYFNSTSTSTSIFMIFSTITSFIFIYANFFPSSIITYAFFFITKESQVDYVSFKPVCECDKPGAVCQDPRFIGGDGITFDFHGAKKTATWVDSVDRLSLVFNGESVFLPEGEGAKWQSTIEPGVSITRSRDTNRVVIEVRGNFKITATVYANLNCDSGLDGRGVVCKR</sequence>
<keyword evidence="2" id="KW-0812">Transmembrane</keyword>
<dbReference type="EMBL" id="JABCRI010000007">
    <property type="protein sequence ID" value="KAF8403247.1"/>
    <property type="molecule type" value="Genomic_DNA"/>
</dbReference>
<feature type="region of interest" description="Disordered" evidence="1">
    <location>
        <begin position="1"/>
        <end position="24"/>
    </location>
</feature>
<keyword evidence="2" id="KW-0472">Membrane</keyword>
<feature type="transmembrane region" description="Helical" evidence="2">
    <location>
        <begin position="48"/>
        <end position="76"/>
    </location>
</feature>
<dbReference type="Proteomes" id="UP000655225">
    <property type="component" value="Unassembled WGS sequence"/>
</dbReference>